<dbReference type="FunFam" id="1.20.1390.10:FF:000008">
    <property type="entry name" value="RNA Binding Motif protein homolog"/>
    <property type="match status" value="1"/>
</dbReference>
<feature type="domain" description="RRM" evidence="4">
    <location>
        <begin position="226"/>
        <end position="306"/>
    </location>
</feature>
<feature type="region of interest" description="Disordered" evidence="3">
    <location>
        <begin position="337"/>
        <end position="637"/>
    </location>
</feature>
<feature type="compositionally biased region" description="Basic and acidic residues" evidence="3">
    <location>
        <begin position="587"/>
        <end position="635"/>
    </location>
</feature>
<dbReference type="Proteomes" id="UP001140206">
    <property type="component" value="Chromosome 5"/>
</dbReference>
<feature type="compositionally biased region" description="Basic and acidic residues" evidence="3">
    <location>
        <begin position="353"/>
        <end position="372"/>
    </location>
</feature>
<feature type="compositionally biased region" description="Basic and acidic residues" evidence="3">
    <location>
        <begin position="379"/>
        <end position="401"/>
    </location>
</feature>
<dbReference type="EMBL" id="JAMFTS010000005">
    <property type="protein sequence ID" value="KAJ4747591.1"/>
    <property type="molecule type" value="Genomic_DNA"/>
</dbReference>
<dbReference type="Pfam" id="PF01480">
    <property type="entry name" value="PWI"/>
    <property type="match status" value="1"/>
</dbReference>
<dbReference type="SUPFAM" id="SSF54928">
    <property type="entry name" value="RNA-binding domain, RBD"/>
    <property type="match status" value="1"/>
</dbReference>
<keyword evidence="7" id="KW-1185">Reference proteome</keyword>
<accession>A0AAV8BWL0</accession>
<feature type="compositionally biased region" description="Basic and acidic residues" evidence="3">
    <location>
        <begin position="785"/>
        <end position="816"/>
    </location>
</feature>
<evidence type="ECO:0000256" key="2">
    <source>
        <dbReference type="PROSITE-ProRule" id="PRU00176"/>
    </source>
</evidence>
<organism evidence="6 7">
    <name type="scientific">Rhynchospora pubera</name>
    <dbReference type="NCBI Taxonomy" id="906938"/>
    <lineage>
        <taxon>Eukaryota</taxon>
        <taxon>Viridiplantae</taxon>
        <taxon>Streptophyta</taxon>
        <taxon>Embryophyta</taxon>
        <taxon>Tracheophyta</taxon>
        <taxon>Spermatophyta</taxon>
        <taxon>Magnoliopsida</taxon>
        <taxon>Liliopsida</taxon>
        <taxon>Poales</taxon>
        <taxon>Cyperaceae</taxon>
        <taxon>Cyperoideae</taxon>
        <taxon>Rhynchosporeae</taxon>
        <taxon>Rhynchospora</taxon>
    </lineage>
</organism>
<feature type="compositionally biased region" description="Basic and acidic residues" evidence="3">
    <location>
        <begin position="419"/>
        <end position="439"/>
    </location>
</feature>
<dbReference type="Pfam" id="PF00076">
    <property type="entry name" value="RRM_1"/>
    <property type="match status" value="1"/>
</dbReference>
<evidence type="ECO:0000259" key="5">
    <source>
        <dbReference type="PROSITE" id="PS51025"/>
    </source>
</evidence>
<gene>
    <name evidence="6" type="ORF">LUZ62_081996</name>
</gene>
<feature type="domain" description="PWI" evidence="5">
    <location>
        <begin position="832"/>
        <end position="929"/>
    </location>
</feature>
<keyword evidence="1" id="KW-0507">mRNA processing</keyword>
<feature type="compositionally biased region" description="Polar residues" evidence="3">
    <location>
        <begin position="24"/>
        <end position="61"/>
    </location>
</feature>
<evidence type="ECO:0000313" key="6">
    <source>
        <dbReference type="EMBL" id="KAJ4747591.1"/>
    </source>
</evidence>
<sequence length="929" mass="104983">MAAVGASPAPEPIDPKSDMAGPDNPSSSLQETPSTAPNSTTIPDQNPSSFENSTSEQNPNHSVPAFTPIPQMVPPFAPSFRPLGAPQFAAVPSPNPNFPMGQSTLVQPPGVANSNLNGSAVASVPSPGMRPVGMYQPLPGQPPVSVQLQYGQQVPNAAVQTPGAIPPPGVPRIPIPFPGMIRPGFAPRPIPLVRPIPGIRPGPTPPIVTPMLRPIAPVPLVEKPQTTVYVGKIALTVDNDFLLSLLKLCGPVKSWKRAQDPSNGTPKGFGFCEFEAAEGILRAVRLLSKLNVDGQELVLNINQATRDYLDKYVARKKEREKLKETEALLGDLAAEGIAQHPTENDASKPAVEVPKKESGSPDNKEEAQDENRTFGIVNDDDRAADKEVMEMITKMLEERAKTLPPPPPPPTETPANISDKSHSEVTSKSRDRDDADAAKSDAAGYKTNEDAANENKTANEADKPEASSPDKGSRSRRERSRERDREKDRDVDLKRERDREADRYEREKERDRIKREREREERMRQSERLLKDRLKDWENRERDREYQRHHEREREKDRDRERRREVSKQEDDSDDDIDLRKRRRRGGMVEDRKRKRQREKDEDITDRLREEEELAEEARKRELEEEKRKEEEKAASARAMDMFMQDMVSEIASMKQQEATIDHMQVDGEKDNGNVGNGIDAGDGLHWNNHGLNNEQSMELDVRQNTIPPTKRLGFGLLGLGRRTSVPSVFRAEEDEDVEEKKMRPLVPIDYSAEELQAVQNDTTEAPPNIAAATEFAKRISGANPKEEKLRSGDRSSHREREKDREEKQPKSETKKVLDAKQLIDMIPRTKEELFAYEVNWTIYDKHELHERMRPWVSKKITEFLGEEEETLVEYIVSCTKDHVEASKMLELLQAILDDEAEMFVLKMWRMLIFEIMKVETGLSVKSRS</sequence>
<dbReference type="InterPro" id="IPR036483">
    <property type="entry name" value="PWI_dom_sf"/>
</dbReference>
<dbReference type="PROSITE" id="PS51025">
    <property type="entry name" value="PWI"/>
    <property type="match status" value="1"/>
</dbReference>
<dbReference type="PANTHER" id="PTHR47334">
    <property type="entry name" value="SPLICING FACTOR PWI DOMAIN-CONTAINING PROTEIN / RNA RECOGNITION MOTIF (RRM)-CONTAINING PROTEIN"/>
    <property type="match status" value="1"/>
</dbReference>
<dbReference type="InterPro" id="IPR034268">
    <property type="entry name" value="RBM25_RRM"/>
</dbReference>
<dbReference type="PROSITE" id="PS50102">
    <property type="entry name" value="RRM"/>
    <property type="match status" value="1"/>
</dbReference>
<dbReference type="GO" id="GO:0006397">
    <property type="term" value="P:mRNA processing"/>
    <property type="evidence" value="ECO:0007669"/>
    <property type="project" value="UniProtKB-KW"/>
</dbReference>
<dbReference type="SMART" id="SM00311">
    <property type="entry name" value="PWI"/>
    <property type="match status" value="1"/>
</dbReference>
<name>A0AAV8BWL0_9POAL</name>
<dbReference type="CDD" id="cd12446">
    <property type="entry name" value="RRM_RBM25"/>
    <property type="match status" value="1"/>
</dbReference>
<feature type="region of interest" description="Disordered" evidence="3">
    <location>
        <begin position="667"/>
        <end position="692"/>
    </location>
</feature>
<feature type="compositionally biased region" description="Basic and acidic residues" evidence="3">
    <location>
        <begin position="471"/>
        <end position="570"/>
    </location>
</feature>
<dbReference type="SUPFAM" id="SSF101233">
    <property type="entry name" value="PWI domain"/>
    <property type="match status" value="1"/>
</dbReference>
<comment type="caution">
    <text evidence="6">The sequence shown here is derived from an EMBL/GenBank/DDBJ whole genome shotgun (WGS) entry which is preliminary data.</text>
</comment>
<dbReference type="Gene3D" id="1.20.1390.10">
    <property type="entry name" value="PWI domain"/>
    <property type="match status" value="1"/>
</dbReference>
<evidence type="ECO:0000259" key="4">
    <source>
        <dbReference type="PROSITE" id="PS50102"/>
    </source>
</evidence>
<proteinExistence type="predicted"/>
<dbReference type="InterPro" id="IPR000504">
    <property type="entry name" value="RRM_dom"/>
</dbReference>
<protein>
    <submittedName>
        <fullName evidence="6">RNA-binding protein 25</fullName>
    </submittedName>
</protein>
<dbReference type="AlphaFoldDB" id="A0AAV8BWL0"/>
<dbReference type="InterPro" id="IPR012677">
    <property type="entry name" value="Nucleotide-bd_a/b_plait_sf"/>
</dbReference>
<feature type="region of interest" description="Disordered" evidence="3">
    <location>
        <begin position="777"/>
        <end position="816"/>
    </location>
</feature>
<dbReference type="InterPro" id="IPR053294">
    <property type="entry name" value="RBM_PWI_domain"/>
</dbReference>
<keyword evidence="2" id="KW-0694">RNA-binding</keyword>
<dbReference type="InterPro" id="IPR002483">
    <property type="entry name" value="PWI_dom"/>
</dbReference>
<evidence type="ECO:0000313" key="7">
    <source>
        <dbReference type="Proteomes" id="UP001140206"/>
    </source>
</evidence>
<dbReference type="PANTHER" id="PTHR47334:SF2">
    <property type="entry name" value="RNA-BINDING MOTIF PROTEIN 25"/>
    <property type="match status" value="1"/>
</dbReference>
<dbReference type="Gene3D" id="3.30.70.330">
    <property type="match status" value="1"/>
</dbReference>
<evidence type="ECO:0000256" key="1">
    <source>
        <dbReference type="ARBA" id="ARBA00022664"/>
    </source>
</evidence>
<dbReference type="GO" id="GO:0003723">
    <property type="term" value="F:RNA binding"/>
    <property type="evidence" value="ECO:0007669"/>
    <property type="project" value="UniProtKB-UniRule"/>
</dbReference>
<evidence type="ECO:0000256" key="3">
    <source>
        <dbReference type="SAM" id="MobiDB-lite"/>
    </source>
</evidence>
<dbReference type="SMART" id="SM00360">
    <property type="entry name" value="RRM"/>
    <property type="match status" value="1"/>
</dbReference>
<feature type="compositionally biased region" description="Pro residues" evidence="3">
    <location>
        <begin position="403"/>
        <end position="412"/>
    </location>
</feature>
<feature type="region of interest" description="Disordered" evidence="3">
    <location>
        <begin position="1"/>
        <end position="70"/>
    </location>
</feature>
<reference evidence="6" key="1">
    <citation type="submission" date="2022-08" db="EMBL/GenBank/DDBJ databases">
        <authorList>
            <person name="Marques A."/>
        </authorList>
    </citation>
    <scope>NUCLEOTIDE SEQUENCE</scope>
    <source>
        <strain evidence="6">RhyPub2mFocal</strain>
        <tissue evidence="6">Leaves</tissue>
    </source>
</reference>
<dbReference type="InterPro" id="IPR035979">
    <property type="entry name" value="RBD_domain_sf"/>
</dbReference>